<name>A0ABR8CJC4_9NOST</name>
<protein>
    <submittedName>
        <fullName evidence="1">Uncharacterized protein</fullName>
    </submittedName>
</protein>
<evidence type="ECO:0000313" key="2">
    <source>
        <dbReference type="Proteomes" id="UP000607281"/>
    </source>
</evidence>
<dbReference type="EMBL" id="JACJRF010000002">
    <property type="protein sequence ID" value="MBD2342923.1"/>
    <property type="molecule type" value="Genomic_DNA"/>
</dbReference>
<gene>
    <name evidence="1" type="ORF">H6G18_02015</name>
</gene>
<dbReference type="Proteomes" id="UP000607281">
    <property type="component" value="Unassembled WGS sequence"/>
</dbReference>
<dbReference type="RefSeq" id="WP_190405400.1">
    <property type="nucleotide sequence ID" value="NZ_JACJRF010000002.1"/>
</dbReference>
<evidence type="ECO:0000313" key="1">
    <source>
        <dbReference type="EMBL" id="MBD2342923.1"/>
    </source>
</evidence>
<accession>A0ABR8CJC4</accession>
<sequence>MTANIANRTGIIVLISSFRRFNISIKDIGTIKGQKTVVIKHITKVKNLSSGEEVGWRRENLTQLLKK</sequence>
<keyword evidence="2" id="KW-1185">Reference proteome</keyword>
<proteinExistence type="predicted"/>
<organism evidence="1 2">
    <name type="scientific">Anabaena subtropica FACHB-260</name>
    <dbReference type="NCBI Taxonomy" id="2692884"/>
    <lineage>
        <taxon>Bacteria</taxon>
        <taxon>Bacillati</taxon>
        <taxon>Cyanobacteriota</taxon>
        <taxon>Cyanophyceae</taxon>
        <taxon>Nostocales</taxon>
        <taxon>Nostocaceae</taxon>
        <taxon>Anabaena</taxon>
    </lineage>
</organism>
<reference evidence="1 2" key="1">
    <citation type="journal article" date="2020" name="ISME J.">
        <title>Comparative genomics reveals insights into cyanobacterial evolution and habitat adaptation.</title>
        <authorList>
            <person name="Chen M.Y."/>
            <person name="Teng W.K."/>
            <person name="Zhao L."/>
            <person name="Hu C.X."/>
            <person name="Zhou Y.K."/>
            <person name="Han B.P."/>
            <person name="Song L.R."/>
            <person name="Shu W.S."/>
        </authorList>
    </citation>
    <scope>NUCLEOTIDE SEQUENCE [LARGE SCALE GENOMIC DNA]</scope>
    <source>
        <strain evidence="1 2">FACHB-260</strain>
    </source>
</reference>
<comment type="caution">
    <text evidence="1">The sequence shown here is derived from an EMBL/GenBank/DDBJ whole genome shotgun (WGS) entry which is preliminary data.</text>
</comment>